<proteinExistence type="predicted"/>
<evidence type="ECO:0000313" key="2">
    <source>
        <dbReference type="EMBL" id="OCQ22243.1"/>
    </source>
</evidence>
<dbReference type="Pfam" id="PF00903">
    <property type="entry name" value="Glyoxalase"/>
    <property type="match status" value="1"/>
</dbReference>
<dbReference type="PANTHER" id="PTHR35006">
    <property type="entry name" value="GLYOXALASE FAMILY PROTEIN (AFU_ORTHOLOGUE AFUA_5G14830)"/>
    <property type="match status" value="1"/>
</dbReference>
<protein>
    <submittedName>
        <fullName evidence="2">Glyoxalase</fullName>
    </submittedName>
</protein>
<dbReference type="InterPro" id="IPR004360">
    <property type="entry name" value="Glyas_Fos-R_dOase_dom"/>
</dbReference>
<dbReference type="SUPFAM" id="SSF54593">
    <property type="entry name" value="Glyoxalase/Bleomycin resistance protein/Dihydroxybiphenyl dioxygenase"/>
    <property type="match status" value="1"/>
</dbReference>
<dbReference type="CDD" id="cd07262">
    <property type="entry name" value="VOC_like"/>
    <property type="match status" value="1"/>
</dbReference>
<dbReference type="RefSeq" id="WP_065790441.1">
    <property type="nucleotide sequence ID" value="NZ_MAUJ01000002.1"/>
</dbReference>
<organism evidence="2 3">
    <name type="scientific">Pseudoalteromonas luteoviolacea</name>
    <dbReference type="NCBI Taxonomy" id="43657"/>
    <lineage>
        <taxon>Bacteria</taxon>
        <taxon>Pseudomonadati</taxon>
        <taxon>Pseudomonadota</taxon>
        <taxon>Gammaproteobacteria</taxon>
        <taxon>Alteromonadales</taxon>
        <taxon>Pseudoalteromonadaceae</taxon>
        <taxon>Pseudoalteromonas</taxon>
    </lineage>
</organism>
<name>A0A1C0TSN8_9GAMM</name>
<dbReference type="InterPro" id="IPR029068">
    <property type="entry name" value="Glyas_Bleomycin-R_OHBP_Dase"/>
</dbReference>
<feature type="domain" description="VOC" evidence="1">
    <location>
        <begin position="1"/>
        <end position="122"/>
    </location>
</feature>
<gene>
    <name evidence="2" type="ORF">A7985_10695</name>
</gene>
<sequence>MISHLTLGTNNLELAIKYYDQLLKLFGAKQIAKTDQVVFYAFADSSTKFAITKPYDGHVATSGNGTMLALKAPNEQLVNEAYNLAINLGSECEGQPGPRDNGAYTAAYFRDLDGNKLVVFYRPDK</sequence>
<evidence type="ECO:0000313" key="3">
    <source>
        <dbReference type="Proteomes" id="UP000093366"/>
    </source>
</evidence>
<accession>A0A1C0TSN8</accession>
<dbReference type="Gene3D" id="3.10.180.10">
    <property type="entry name" value="2,3-Dihydroxybiphenyl 1,2-Dioxygenase, domain 1"/>
    <property type="match status" value="1"/>
</dbReference>
<dbReference type="AlphaFoldDB" id="A0A1C0TSN8"/>
<evidence type="ECO:0000259" key="1">
    <source>
        <dbReference type="PROSITE" id="PS51819"/>
    </source>
</evidence>
<dbReference type="PROSITE" id="PS51819">
    <property type="entry name" value="VOC"/>
    <property type="match status" value="1"/>
</dbReference>
<reference evidence="3" key="1">
    <citation type="submission" date="2016-07" db="EMBL/GenBank/DDBJ databases">
        <authorList>
            <person name="Florea S."/>
            <person name="Webb J.S."/>
            <person name="Jaromczyk J."/>
            <person name="Schardl C.L."/>
        </authorList>
    </citation>
    <scope>NUCLEOTIDE SEQUENCE [LARGE SCALE GENOMIC DNA]</scope>
    <source>
        <strain evidence="3">IPB1</strain>
    </source>
</reference>
<dbReference type="PANTHER" id="PTHR35006:SF2">
    <property type="entry name" value="GLYOXALASE FAMILY PROTEIN (AFU_ORTHOLOGUE AFUA_5G14830)"/>
    <property type="match status" value="1"/>
</dbReference>
<dbReference type="EMBL" id="MAUJ01000002">
    <property type="protein sequence ID" value="OCQ22243.1"/>
    <property type="molecule type" value="Genomic_DNA"/>
</dbReference>
<comment type="caution">
    <text evidence="2">The sequence shown here is derived from an EMBL/GenBank/DDBJ whole genome shotgun (WGS) entry which is preliminary data.</text>
</comment>
<dbReference type="OrthoDB" id="9800438at2"/>
<dbReference type="InterPro" id="IPR037523">
    <property type="entry name" value="VOC_core"/>
</dbReference>
<dbReference type="Proteomes" id="UP000093366">
    <property type="component" value="Unassembled WGS sequence"/>
</dbReference>